<dbReference type="Proteomes" id="UP000237966">
    <property type="component" value="Unassembled WGS sequence"/>
</dbReference>
<proteinExistence type="predicted"/>
<dbReference type="AlphaFoldDB" id="A0A2S5Y4S5"/>
<comment type="caution">
    <text evidence="1">The sequence shown here is derived from an EMBL/GenBank/DDBJ whole genome shotgun (WGS) entry which is preliminary data.</text>
</comment>
<dbReference type="PANTHER" id="PTHR47505">
    <property type="entry name" value="DNA UTILIZATION PROTEIN YHGH"/>
    <property type="match status" value="1"/>
</dbReference>
<name>A0A2S5Y4S5_9MICO</name>
<dbReference type="InterPro" id="IPR051910">
    <property type="entry name" value="ComF/GntX_DNA_util-trans"/>
</dbReference>
<gene>
    <name evidence="1" type="ORF">C5C51_08485</name>
</gene>
<dbReference type="KEGG" id="rtc:APU90_08390"/>
<dbReference type="EMBL" id="PSWU01000013">
    <property type="protein sequence ID" value="PPI13749.1"/>
    <property type="molecule type" value="Genomic_DNA"/>
</dbReference>
<dbReference type="InterPro" id="IPR029057">
    <property type="entry name" value="PRTase-like"/>
</dbReference>
<evidence type="ECO:0000313" key="2">
    <source>
        <dbReference type="Proteomes" id="UP000237966"/>
    </source>
</evidence>
<reference evidence="1 2" key="1">
    <citation type="submission" date="2018-02" db="EMBL/GenBank/DDBJ databases">
        <title>Bacteriophage NCPPB3778 and a type I-E CRISPR drive the evolution of the US Biological Select Agent, Rathayibacter toxicus.</title>
        <authorList>
            <person name="Davis E.W.II."/>
            <person name="Tabima J.F."/>
            <person name="Weisberg A.J."/>
            <person name="Lopes L.D."/>
            <person name="Wiseman M.S."/>
            <person name="Wiseman M.S."/>
            <person name="Pupko T."/>
            <person name="Belcher M.S."/>
            <person name="Sechler A.J."/>
            <person name="Tancos M.A."/>
            <person name="Schroeder B.K."/>
            <person name="Murray T.D."/>
            <person name="Luster D.G."/>
            <person name="Schneider W.L."/>
            <person name="Rogers E."/>
            <person name="Andreote F.D."/>
            <person name="Grunwald N.J."/>
            <person name="Putnam M.L."/>
            <person name="Chang J.H."/>
        </authorList>
    </citation>
    <scope>NUCLEOTIDE SEQUENCE [LARGE SCALE GENOMIC DNA]</scope>
    <source>
        <strain evidence="1 2">FH99</strain>
    </source>
</reference>
<protein>
    <submittedName>
        <fullName evidence="1">ComF family protein</fullName>
    </submittedName>
</protein>
<dbReference type="SUPFAM" id="SSF53271">
    <property type="entry name" value="PRTase-like"/>
    <property type="match status" value="1"/>
</dbReference>
<dbReference type="Gene3D" id="3.40.50.2020">
    <property type="match status" value="1"/>
</dbReference>
<dbReference type="PANTHER" id="PTHR47505:SF1">
    <property type="entry name" value="DNA UTILIZATION PROTEIN YHGH"/>
    <property type="match status" value="1"/>
</dbReference>
<organism evidence="1 2">
    <name type="scientific">Rathayibacter toxicus</name>
    <dbReference type="NCBI Taxonomy" id="145458"/>
    <lineage>
        <taxon>Bacteria</taxon>
        <taxon>Bacillati</taxon>
        <taxon>Actinomycetota</taxon>
        <taxon>Actinomycetes</taxon>
        <taxon>Micrococcales</taxon>
        <taxon>Microbacteriaceae</taxon>
        <taxon>Rathayibacter</taxon>
    </lineage>
</organism>
<accession>A0A2S5Y4S5</accession>
<evidence type="ECO:0000313" key="1">
    <source>
        <dbReference type="EMBL" id="PPI13749.1"/>
    </source>
</evidence>
<sequence>MPDRAEDAPQRFGTGHARRMVHDFLLDALAVVLPLECAACGVAASRSLCHACTTELAAQARMSRRVLGPPDDPLEVVTGAAYRGVVRRLVLALKEEGRLDATAPLAALLRPALAAARDGGRAILAGPPSSYARRVRRGFDPVTVLVRAAGGGRVMSPLRRVRVSRDQVGLGRRERSGNLDGAFRARSSFDATVELVLVDDVVTSGATLLELRRAIRKAGGRVHAAVVLAGTPLRTGDGSSGGVLTPLGDA</sequence>